<dbReference type="Pfam" id="PF00931">
    <property type="entry name" value="NB-ARC"/>
    <property type="match status" value="1"/>
</dbReference>
<dbReference type="InterPro" id="IPR032675">
    <property type="entry name" value="LRR_dom_sf"/>
</dbReference>
<dbReference type="Gene3D" id="3.40.50.300">
    <property type="entry name" value="P-loop containing nucleotide triphosphate hydrolases"/>
    <property type="match status" value="1"/>
</dbReference>
<feature type="domain" description="NB-ARC" evidence="4">
    <location>
        <begin position="273"/>
        <end position="442"/>
    </location>
</feature>
<dbReference type="InterPro" id="IPR056789">
    <property type="entry name" value="LRR_R13L1-DRL21"/>
</dbReference>
<evidence type="ECO:0000259" key="5">
    <source>
        <dbReference type="Pfam" id="PF23559"/>
    </source>
</evidence>
<keyword evidence="1" id="KW-0433">Leucine-rich repeat</keyword>
<organism evidence="7 8">
    <name type="scientific">Lolium multiflorum</name>
    <name type="common">Italian ryegrass</name>
    <name type="synonym">Lolium perenne subsp. multiflorum</name>
    <dbReference type="NCBI Taxonomy" id="4521"/>
    <lineage>
        <taxon>Eukaryota</taxon>
        <taxon>Viridiplantae</taxon>
        <taxon>Streptophyta</taxon>
        <taxon>Embryophyta</taxon>
        <taxon>Tracheophyta</taxon>
        <taxon>Spermatophyta</taxon>
        <taxon>Magnoliopsida</taxon>
        <taxon>Liliopsida</taxon>
        <taxon>Poales</taxon>
        <taxon>Poaceae</taxon>
        <taxon>BOP clade</taxon>
        <taxon>Pooideae</taxon>
        <taxon>Poodae</taxon>
        <taxon>Poeae</taxon>
        <taxon>Poeae Chloroplast Group 2 (Poeae type)</taxon>
        <taxon>Loliodinae</taxon>
        <taxon>Loliinae</taxon>
        <taxon>Lolium</taxon>
    </lineage>
</organism>
<protein>
    <recommendedName>
        <fullName evidence="9">NB-ARC domain-containing protein</fullName>
    </recommendedName>
</protein>
<sequence>MNNELVRVTSASLISNELAVVPFTSGSAINDGFVHATSAGVRARGSRGLQMSPALSGIWDEAAQLYHVQGRLRSVLAAADGKEIQNEQLVRYLREARHQESQSEDLLSELVYYRIQEELEPGEGSRMDESPGQRHAPQDLQPQVQLFEEEEDSGIGIVDMEQVAGDTAEDSCFIREHSSSVALQIVPYVSNQMVPANTDQEFYLELSYEIKEHIEACRNMTWNLGEALMFANLDDRINIVQKDKSSSTDSRETSACPTKLKVYGRDQERDLIIRKLIGEESEGRNLSVLAIIGDGGVGKTTLAKVVFNDSAVSKHFDILSWVYVSVYFDQAKIIHILLESLKVENHENIKGLKDLQSTLESTLKSKRFLIVLDDMWEDSQKESWDELLTPLLTNDVVGNKILVTTRKPSVAKLIGETDPIVLLGLKPDDFWDLFKECAFGNENYKGGRKLEKIGEDIVIQLKGNPLAAKSVGRLLRKKINVAFWKRVLDESEWKQQSDDYDIMPALMISYKYLPVHLQRCFSYCAVFPKYYKYEKECLVNIWIAQGLIYSTDMHKRLEDIGSELFNDLVEWGFLQQEFEFMSRHIMHDLIHDLAQKVSSHESFTIGDTKSQRTPQFVRHVSVLAEWVYKTEIDGTVHPNQAFLQKFSNSFRELQKRNLSTLMLFGPHDLDFANAFRQEFIEGKSVRVLKLDMVISDLDFMIQNISSFINLRYLELGFFYKGDRLELPEAICKLHYLQVLDIKKNWGSSTILPRGMNKLVNLRHFIAVDKLHAQIAGVGSMTDLQELKAFSVRKTSEFSIKQLKGLNQLRGSISICYLDDVESQEEAIEARISDKVHLTALHLSWYGVSEDRVLTIKSKLPILEDLKPHAGLINLRITAYKHHIPSWFSNNIHLTSLRSLHLDSCYCWETIPTPDMLPLLRELRLINMIRVSEIEIGCLEILELRNLRRLRQCKVSDKEQLCVNLQVLEVDDCIALKQFSLLFIHEDVQNEYQFTHLRRLRVRGCFGDISISQLLHIQSLEDIDLFMRPELDEFRLEPSDPLNVMRMEIKRSGFVLSKEESLFQSNKLRDLVELKITDDPSLMNLAWSGLQQLASLKTFKMSNCRKLFSRIPELSLPPSVQELEFNWCNITAKQLSQVLLRLPLLKKFSLTSCEEVTSLPIGLFTDEENQMTESSWYIPPNLVTTLELLQISFRTSSRRKDSSEMHFSSKQGLGKFNSLKKVVIDDCPTLLSTIMSGASQIPPSSLSILHVEEIKNSCVQLSELSSLIELHIIHCEFLTWFSLDSCAALQELWIAGCDLVSSLEGLQSCKALRELSIYGCKSICSFGVSLSSLTTLSIKNNANLSYLDLGVSLSSLTTLSIENNPSLAFLDLNSCTAMQKLCIEGCATMSSWKGLKSLSSLEYLNFENSPGFTRSWQLAASQVESEHSYFPRRLQVLIIDNIGVLCVPICSQLTSLKTLTIHGSLYLRRDYADSLTDDNERALLLLTSLRTLEFDKFKHLQSLPAGLQCLTSLQRLSVSKCELITSLPVGGFPASLKDMEIHACSKELTTLCREVCRVQKIYFTDGTGDTD</sequence>
<reference evidence="7" key="1">
    <citation type="submission" date="2023-07" db="EMBL/GenBank/DDBJ databases">
        <title>A chromosome-level genome assembly of Lolium multiflorum.</title>
        <authorList>
            <person name="Chen Y."/>
            <person name="Copetti D."/>
            <person name="Kolliker R."/>
            <person name="Studer B."/>
        </authorList>
    </citation>
    <scope>NUCLEOTIDE SEQUENCE</scope>
    <source>
        <strain evidence="7">02402/16</strain>
        <tissue evidence="7">Leaf</tissue>
    </source>
</reference>
<evidence type="ECO:0000256" key="2">
    <source>
        <dbReference type="ARBA" id="ARBA00022737"/>
    </source>
</evidence>
<dbReference type="Gene3D" id="1.10.10.10">
    <property type="entry name" value="Winged helix-like DNA-binding domain superfamily/Winged helix DNA-binding domain"/>
    <property type="match status" value="1"/>
</dbReference>
<accession>A0AAD8T5R0</accession>
<keyword evidence="8" id="KW-1185">Reference proteome</keyword>
<evidence type="ECO:0000256" key="1">
    <source>
        <dbReference type="ARBA" id="ARBA00022614"/>
    </source>
</evidence>
<dbReference type="PRINTS" id="PR00364">
    <property type="entry name" value="DISEASERSIST"/>
</dbReference>
<feature type="domain" description="Disease resistance protein winged helix" evidence="5">
    <location>
        <begin position="526"/>
        <end position="594"/>
    </location>
</feature>
<dbReference type="InterPro" id="IPR036388">
    <property type="entry name" value="WH-like_DNA-bd_sf"/>
</dbReference>
<dbReference type="PANTHER" id="PTHR36766:SF40">
    <property type="entry name" value="DISEASE RESISTANCE PROTEIN RGA3"/>
    <property type="match status" value="1"/>
</dbReference>
<proteinExistence type="predicted"/>
<dbReference type="GO" id="GO:0043531">
    <property type="term" value="F:ADP binding"/>
    <property type="evidence" value="ECO:0007669"/>
    <property type="project" value="InterPro"/>
</dbReference>
<dbReference type="InterPro" id="IPR027417">
    <property type="entry name" value="P-loop_NTPase"/>
</dbReference>
<evidence type="ECO:0000259" key="6">
    <source>
        <dbReference type="Pfam" id="PF25019"/>
    </source>
</evidence>
<gene>
    <name evidence="7" type="ORF">QYE76_058776</name>
</gene>
<dbReference type="Gene3D" id="3.80.10.10">
    <property type="entry name" value="Ribonuclease Inhibitor"/>
    <property type="match status" value="4"/>
</dbReference>
<keyword evidence="3" id="KW-0611">Plant defense</keyword>
<evidence type="ECO:0000313" key="7">
    <source>
        <dbReference type="EMBL" id="KAK1670617.1"/>
    </source>
</evidence>
<dbReference type="InterPro" id="IPR042197">
    <property type="entry name" value="Apaf_helical"/>
</dbReference>
<dbReference type="FunFam" id="3.40.50.300:FF:001091">
    <property type="entry name" value="Probable disease resistance protein At1g61300"/>
    <property type="match status" value="1"/>
</dbReference>
<evidence type="ECO:0000259" key="4">
    <source>
        <dbReference type="Pfam" id="PF00931"/>
    </source>
</evidence>
<comment type="caution">
    <text evidence="7">The sequence shown here is derived from an EMBL/GenBank/DDBJ whole genome shotgun (WGS) entry which is preliminary data.</text>
</comment>
<dbReference type="Proteomes" id="UP001231189">
    <property type="component" value="Unassembled WGS sequence"/>
</dbReference>
<dbReference type="Gene3D" id="1.10.8.430">
    <property type="entry name" value="Helical domain of apoptotic protease-activating factors"/>
    <property type="match status" value="1"/>
</dbReference>
<keyword evidence="2" id="KW-0677">Repeat</keyword>
<dbReference type="SUPFAM" id="SSF52540">
    <property type="entry name" value="P-loop containing nucleoside triphosphate hydrolases"/>
    <property type="match status" value="1"/>
</dbReference>
<dbReference type="PANTHER" id="PTHR36766">
    <property type="entry name" value="PLANT BROAD-SPECTRUM MILDEW RESISTANCE PROTEIN RPW8"/>
    <property type="match status" value="1"/>
</dbReference>
<dbReference type="Pfam" id="PF25019">
    <property type="entry name" value="LRR_R13L1-DRL21"/>
    <property type="match status" value="1"/>
</dbReference>
<evidence type="ECO:0008006" key="9">
    <source>
        <dbReference type="Google" id="ProtNLM"/>
    </source>
</evidence>
<evidence type="ECO:0000313" key="8">
    <source>
        <dbReference type="Proteomes" id="UP001231189"/>
    </source>
</evidence>
<name>A0AAD8T5R0_LOLMU</name>
<dbReference type="GO" id="GO:0006952">
    <property type="term" value="P:defense response"/>
    <property type="evidence" value="ECO:0007669"/>
    <property type="project" value="UniProtKB-KW"/>
</dbReference>
<feature type="domain" description="R13L1/DRL21-like LRR repeat region" evidence="6">
    <location>
        <begin position="799"/>
        <end position="927"/>
    </location>
</feature>
<dbReference type="Pfam" id="PF23559">
    <property type="entry name" value="WHD_DRP"/>
    <property type="match status" value="1"/>
</dbReference>
<dbReference type="EMBL" id="JAUUTY010000003">
    <property type="protein sequence ID" value="KAK1670617.1"/>
    <property type="molecule type" value="Genomic_DNA"/>
</dbReference>
<dbReference type="InterPro" id="IPR058922">
    <property type="entry name" value="WHD_DRP"/>
</dbReference>
<dbReference type="SUPFAM" id="SSF52058">
    <property type="entry name" value="L domain-like"/>
    <property type="match status" value="3"/>
</dbReference>
<evidence type="ECO:0000256" key="3">
    <source>
        <dbReference type="ARBA" id="ARBA00022821"/>
    </source>
</evidence>
<dbReference type="InterPro" id="IPR002182">
    <property type="entry name" value="NB-ARC"/>
</dbReference>